<evidence type="ECO:0000256" key="1">
    <source>
        <dbReference type="SAM" id="Phobius"/>
    </source>
</evidence>
<gene>
    <name evidence="2" type="ORF">ACHAWO_002016</name>
</gene>
<dbReference type="Proteomes" id="UP001530400">
    <property type="component" value="Unassembled WGS sequence"/>
</dbReference>
<protein>
    <submittedName>
        <fullName evidence="2">Uncharacterized protein</fullName>
    </submittedName>
</protein>
<dbReference type="EMBL" id="JALLPJ020000512">
    <property type="protein sequence ID" value="KAL3789962.1"/>
    <property type="molecule type" value="Genomic_DNA"/>
</dbReference>
<evidence type="ECO:0000313" key="3">
    <source>
        <dbReference type="Proteomes" id="UP001530400"/>
    </source>
</evidence>
<keyword evidence="1" id="KW-1133">Transmembrane helix</keyword>
<dbReference type="AlphaFoldDB" id="A0ABD3PQ68"/>
<keyword evidence="1" id="KW-0812">Transmembrane</keyword>
<name>A0ABD3PQ68_9STRA</name>
<organism evidence="2 3">
    <name type="scientific">Cyclotella atomus</name>
    <dbReference type="NCBI Taxonomy" id="382360"/>
    <lineage>
        <taxon>Eukaryota</taxon>
        <taxon>Sar</taxon>
        <taxon>Stramenopiles</taxon>
        <taxon>Ochrophyta</taxon>
        <taxon>Bacillariophyta</taxon>
        <taxon>Coscinodiscophyceae</taxon>
        <taxon>Thalassiosirophycidae</taxon>
        <taxon>Stephanodiscales</taxon>
        <taxon>Stephanodiscaceae</taxon>
        <taxon>Cyclotella</taxon>
    </lineage>
</organism>
<feature type="transmembrane region" description="Helical" evidence="1">
    <location>
        <begin position="311"/>
        <end position="329"/>
    </location>
</feature>
<proteinExistence type="predicted"/>
<keyword evidence="3" id="KW-1185">Reference proteome</keyword>
<feature type="transmembrane region" description="Helical" evidence="1">
    <location>
        <begin position="244"/>
        <end position="267"/>
    </location>
</feature>
<evidence type="ECO:0000313" key="2">
    <source>
        <dbReference type="EMBL" id="KAL3789962.1"/>
    </source>
</evidence>
<accession>A0ABD3PQ68</accession>
<feature type="transmembrane region" description="Helical" evidence="1">
    <location>
        <begin position="427"/>
        <end position="446"/>
    </location>
</feature>
<keyword evidence="1" id="KW-0472">Membrane</keyword>
<sequence>MADLDKACCSPNAAADPDDDLDASTHSYVCKFNNSSQKWECAGSNTEYKKDVLQEVIQSHDNKDGRRTIDQLKDFGITVYLTEHGNINYPILKKVVEHASKSKTLGCQNQRCFLYKDKNGRLYNLTLKNGSGGLAGSWMSANTSFSGLQALVAVTVLSRVLPCYNAGGGSYIYPAYLGIIIGIILTEEISHAWLNCSMFVTGTPSVAAHTIISHFDSDWPRKLALFVLTLAGLSDFVDADGQTYLTLIGIVMAISVLLANLGSRAWHFMNWKTLGQGRIYVPVISYVLAVVTGLLFPYIGCGKIQAGGKSAVLTVCWNAFLVAVVFVFSGLEKVQKFLVNGSETCDQDVANISVGIWIALTSISCIFAARKIKPVTPNPSEDADPILIGDETSPVGYKVPNFPDFQIDPVLFGGSGLSSLNMKTTTALGLFVGIGAGAFVVSSGLYDYMQRVDDLIE</sequence>
<comment type="caution">
    <text evidence="2">The sequence shown here is derived from an EMBL/GenBank/DDBJ whole genome shotgun (WGS) entry which is preliminary data.</text>
</comment>
<reference evidence="2 3" key="1">
    <citation type="submission" date="2024-10" db="EMBL/GenBank/DDBJ databases">
        <title>Updated reference genomes for cyclostephanoid diatoms.</title>
        <authorList>
            <person name="Roberts W.R."/>
            <person name="Alverson A.J."/>
        </authorList>
    </citation>
    <scope>NUCLEOTIDE SEQUENCE [LARGE SCALE GENOMIC DNA]</scope>
    <source>
        <strain evidence="2 3">AJA010-31</strain>
    </source>
</reference>
<feature type="transmembrane region" description="Helical" evidence="1">
    <location>
        <begin position="279"/>
        <end position="299"/>
    </location>
</feature>
<feature type="transmembrane region" description="Helical" evidence="1">
    <location>
        <begin position="349"/>
        <end position="369"/>
    </location>
</feature>